<accession>A0A8H6YHN8</accession>
<keyword evidence="3" id="KW-1185">Reference proteome</keyword>
<organism evidence="2 3">
    <name type="scientific">Mycena venus</name>
    <dbReference type="NCBI Taxonomy" id="2733690"/>
    <lineage>
        <taxon>Eukaryota</taxon>
        <taxon>Fungi</taxon>
        <taxon>Dikarya</taxon>
        <taxon>Basidiomycota</taxon>
        <taxon>Agaricomycotina</taxon>
        <taxon>Agaricomycetes</taxon>
        <taxon>Agaricomycetidae</taxon>
        <taxon>Agaricales</taxon>
        <taxon>Marasmiineae</taxon>
        <taxon>Mycenaceae</taxon>
        <taxon>Mycena</taxon>
    </lineage>
</organism>
<dbReference type="EMBL" id="JACAZI010000006">
    <property type="protein sequence ID" value="KAF7358476.1"/>
    <property type="molecule type" value="Genomic_DNA"/>
</dbReference>
<name>A0A8H6YHN8_9AGAR</name>
<sequence length="170" mass="18693">MASNRNNNDNIVQQLDDAEAKVKQLQASVALAEANWKTAFAKRAENPAANKAAAKAQLEARAQLIVAEEDLQRLSQEYFKILLPISNDNIVKQFDDAEAKVKQLQASVALAEANWKTAFAKRAENPAANKAAVKALLEGRAQLLVAEEELQRLSQEYFDIIPQAPDSGHK</sequence>
<evidence type="ECO:0000313" key="3">
    <source>
        <dbReference type="Proteomes" id="UP000620124"/>
    </source>
</evidence>
<protein>
    <submittedName>
        <fullName evidence="2">Uncharacterized protein</fullName>
    </submittedName>
</protein>
<evidence type="ECO:0000256" key="1">
    <source>
        <dbReference type="SAM" id="Coils"/>
    </source>
</evidence>
<gene>
    <name evidence="2" type="ORF">MVEN_00898100</name>
</gene>
<evidence type="ECO:0000313" key="2">
    <source>
        <dbReference type="EMBL" id="KAF7358476.1"/>
    </source>
</evidence>
<proteinExistence type="predicted"/>
<dbReference type="Proteomes" id="UP000620124">
    <property type="component" value="Unassembled WGS sequence"/>
</dbReference>
<dbReference type="AlphaFoldDB" id="A0A8H6YHN8"/>
<reference evidence="2" key="1">
    <citation type="submission" date="2020-05" db="EMBL/GenBank/DDBJ databases">
        <title>Mycena genomes resolve the evolution of fungal bioluminescence.</title>
        <authorList>
            <person name="Tsai I.J."/>
        </authorList>
    </citation>
    <scope>NUCLEOTIDE SEQUENCE</scope>
    <source>
        <strain evidence="2">CCC161011</strain>
    </source>
</reference>
<feature type="coiled-coil region" evidence="1">
    <location>
        <begin position="1"/>
        <end position="156"/>
    </location>
</feature>
<comment type="caution">
    <text evidence="2">The sequence shown here is derived from an EMBL/GenBank/DDBJ whole genome shotgun (WGS) entry which is preliminary data.</text>
</comment>
<keyword evidence="1" id="KW-0175">Coiled coil</keyword>